<dbReference type="EMBL" id="CP035467">
    <property type="protein sequence ID" value="QCW82605.1"/>
    <property type="molecule type" value="Genomic_DNA"/>
</dbReference>
<gene>
    <name evidence="1" type="ORF">EQU24_10440</name>
</gene>
<dbReference type="InterPro" id="IPR050484">
    <property type="entry name" value="Transf_Hexapept/Carb_Anhydrase"/>
</dbReference>
<dbReference type="Pfam" id="PF00132">
    <property type="entry name" value="Hexapep"/>
    <property type="match status" value="2"/>
</dbReference>
<protein>
    <submittedName>
        <fullName evidence="1">Gamma carbonic anhydrase family protein</fullName>
    </submittedName>
</protein>
<dbReference type="Proteomes" id="UP000305881">
    <property type="component" value="Chromosome"/>
</dbReference>
<dbReference type="KEGG" id="mbur:EQU24_10440"/>
<dbReference type="PANTHER" id="PTHR13061:SF56">
    <property type="entry name" value="PROTEIN YRDA"/>
    <property type="match status" value="1"/>
</dbReference>
<dbReference type="InterPro" id="IPR001451">
    <property type="entry name" value="Hexapep"/>
</dbReference>
<organism evidence="1 2">
    <name type="scientific">Methylotuvimicrobium buryatense</name>
    <name type="common">Methylomicrobium buryatense</name>
    <dbReference type="NCBI Taxonomy" id="95641"/>
    <lineage>
        <taxon>Bacteria</taxon>
        <taxon>Pseudomonadati</taxon>
        <taxon>Pseudomonadota</taxon>
        <taxon>Gammaproteobacteria</taxon>
        <taxon>Methylococcales</taxon>
        <taxon>Methylococcaceae</taxon>
        <taxon>Methylotuvimicrobium</taxon>
    </lineage>
</organism>
<dbReference type="SUPFAM" id="SSF51161">
    <property type="entry name" value="Trimeric LpxA-like enzymes"/>
    <property type="match status" value="1"/>
</dbReference>
<dbReference type="PANTHER" id="PTHR13061">
    <property type="entry name" value="DYNACTIN SUBUNIT P25"/>
    <property type="match status" value="1"/>
</dbReference>
<dbReference type="CDD" id="cd04645">
    <property type="entry name" value="LbH_gamma_CA_like"/>
    <property type="match status" value="1"/>
</dbReference>
<dbReference type="InterPro" id="IPR047324">
    <property type="entry name" value="LbH_gamma_CA-like"/>
</dbReference>
<dbReference type="OrthoDB" id="9803036at2"/>
<dbReference type="InterPro" id="IPR011004">
    <property type="entry name" value="Trimer_LpxA-like_sf"/>
</dbReference>
<name>A0A4V1IJU3_METBY</name>
<evidence type="ECO:0000313" key="2">
    <source>
        <dbReference type="Proteomes" id="UP000305881"/>
    </source>
</evidence>
<dbReference type="RefSeq" id="WP_017839561.1">
    <property type="nucleotide sequence ID" value="NZ_CP035467.1"/>
</dbReference>
<dbReference type="Gene3D" id="2.160.10.10">
    <property type="entry name" value="Hexapeptide repeat proteins"/>
    <property type="match status" value="1"/>
</dbReference>
<accession>A0A4V1IJU3</accession>
<sequence length="186" mass="20005">MSIRRFKDKQPIIGRSVLIDPSAVVIGDVVLGDDVSVWPSTVIRGDVESIRIGDGTNVQDGSVLHVSHAGPFSPQGQPLTIGRGVTIGHNAVVHACTVGDYCLIGIGAIILDGAVLENYVMLGAGALVPPGKKLESGFLYVGSPARQIRPLSDREKEFLEYSYQHYIQLKNEHLQHNTAQPNQPSC</sequence>
<evidence type="ECO:0000313" key="1">
    <source>
        <dbReference type="EMBL" id="QCW82605.1"/>
    </source>
</evidence>
<dbReference type="STRING" id="675511.GCA_000341735_00951"/>
<keyword evidence="2" id="KW-1185">Reference proteome</keyword>
<dbReference type="AlphaFoldDB" id="A0A4V1IJU3"/>
<proteinExistence type="predicted"/>
<reference evidence="2" key="1">
    <citation type="journal article" date="2019" name="J. Bacteriol.">
        <title>A Mutagenic Screen Identifies a TonB-Dependent Receptor Required for the Lanthanide Metal Switch in the Type I Methanotroph 'Methylotuvimicrobium buryatense' 5GB1C.</title>
        <authorList>
            <person name="Groom J.D."/>
            <person name="Ford S.M."/>
            <person name="Pesesky M.W."/>
            <person name="Lidstrom M.E."/>
        </authorList>
    </citation>
    <scope>NUCLEOTIDE SEQUENCE [LARGE SCALE GENOMIC DNA]</scope>
    <source>
        <strain evidence="2">5GB1C</strain>
    </source>
</reference>